<evidence type="ECO:0000256" key="2">
    <source>
        <dbReference type="ARBA" id="ARBA00022690"/>
    </source>
</evidence>
<evidence type="ECO:0000256" key="1">
    <source>
        <dbReference type="ARBA" id="ARBA00009500"/>
    </source>
</evidence>
<evidence type="ECO:0000256" key="3">
    <source>
        <dbReference type="ARBA" id="ARBA00022729"/>
    </source>
</evidence>
<evidence type="ECO:0000313" key="9">
    <source>
        <dbReference type="Proteomes" id="UP001176940"/>
    </source>
</evidence>
<evidence type="ECO:0000256" key="6">
    <source>
        <dbReference type="RuleBase" id="RU000411"/>
    </source>
</evidence>
<dbReference type="Gene3D" id="3.30.497.10">
    <property type="entry name" value="Antithrombin, subunit I, domain 2"/>
    <property type="match status" value="1"/>
</dbReference>
<dbReference type="PANTHER" id="PTHR11461">
    <property type="entry name" value="SERINE PROTEASE INHIBITOR, SERPIN"/>
    <property type="match status" value="1"/>
</dbReference>
<comment type="similarity">
    <text evidence="1 6">Belongs to the serpin family.</text>
</comment>
<organism evidence="8 9">
    <name type="scientific">Ranitomeya imitator</name>
    <name type="common">mimic poison frog</name>
    <dbReference type="NCBI Taxonomy" id="111125"/>
    <lineage>
        <taxon>Eukaryota</taxon>
        <taxon>Metazoa</taxon>
        <taxon>Chordata</taxon>
        <taxon>Craniata</taxon>
        <taxon>Vertebrata</taxon>
        <taxon>Euteleostomi</taxon>
        <taxon>Amphibia</taxon>
        <taxon>Batrachia</taxon>
        <taxon>Anura</taxon>
        <taxon>Neobatrachia</taxon>
        <taxon>Hyloidea</taxon>
        <taxon>Dendrobatidae</taxon>
        <taxon>Dendrobatinae</taxon>
        <taxon>Ranitomeya</taxon>
    </lineage>
</organism>
<comment type="caution">
    <text evidence="8">The sequence shown here is derived from an EMBL/GenBank/DDBJ whole genome shotgun (WGS) entry which is preliminary data.</text>
</comment>
<dbReference type="InterPro" id="IPR036186">
    <property type="entry name" value="Serpin_sf"/>
</dbReference>
<gene>
    <name evidence="8" type="ORF">RIMI_LOCUS11755509</name>
</gene>
<keyword evidence="3" id="KW-0732">Signal</keyword>
<dbReference type="Proteomes" id="UP001176940">
    <property type="component" value="Unassembled WGS sequence"/>
</dbReference>
<keyword evidence="9" id="KW-1185">Reference proteome</keyword>
<sequence length="326" mass="36966">LNIINEKYSGSHTYDELLSFSEKMKLFVFLCFSQALICAFVCGHHGGPHDDDHDHDGHHHNNEPEALLQISSANLKFSYKLYYQLAAAHPNDNFFFSPLSISTAFSLLSLGAKSKTLSQIHEGFGFNKSLVSEEMIHKGFQKLLNIINQPKSGFELDSANALFIDTKLNLLNKFLDDAKKFYRSEAISTDFHKVQEALEQINSYVEKKTNGKIKDLLDNLDPMTALVIVNTIFFKGSWEHAFNVEHTREDDFHVDENTVVKVPMMSRRGEYLTGYIPEIGCRVVDVPYKGNTSAIFVLPEIGKLHDAEKALQNLSEEAWNKAMKSR</sequence>
<dbReference type="InterPro" id="IPR023796">
    <property type="entry name" value="Serpin_dom"/>
</dbReference>
<dbReference type="PANTHER" id="PTHR11461:SF165">
    <property type="entry name" value="ALPHA-1-ANTITRYPSIN"/>
    <property type="match status" value="1"/>
</dbReference>
<dbReference type="InterPro" id="IPR000215">
    <property type="entry name" value="Serpin_fam"/>
</dbReference>
<dbReference type="Gene3D" id="2.30.39.10">
    <property type="entry name" value="Alpha-1-antitrypsin, domain 1"/>
    <property type="match status" value="1"/>
</dbReference>
<dbReference type="InterPro" id="IPR042178">
    <property type="entry name" value="Serpin_sf_1"/>
</dbReference>
<keyword evidence="2" id="KW-0646">Protease inhibitor</keyword>
<dbReference type="Pfam" id="PF00079">
    <property type="entry name" value="Serpin"/>
    <property type="match status" value="1"/>
</dbReference>
<dbReference type="SMART" id="SM00093">
    <property type="entry name" value="SERPIN"/>
    <property type="match status" value="1"/>
</dbReference>
<dbReference type="SUPFAM" id="SSF56574">
    <property type="entry name" value="Serpins"/>
    <property type="match status" value="1"/>
</dbReference>
<evidence type="ECO:0000256" key="4">
    <source>
        <dbReference type="ARBA" id="ARBA00022900"/>
    </source>
</evidence>
<keyword evidence="5" id="KW-0325">Glycoprotein</keyword>
<feature type="non-terminal residue" evidence="8">
    <location>
        <position position="1"/>
    </location>
</feature>
<keyword evidence="4" id="KW-0722">Serine protease inhibitor</keyword>
<protein>
    <recommendedName>
        <fullName evidence="7">Serpin domain-containing protein</fullName>
    </recommendedName>
</protein>
<evidence type="ECO:0000256" key="5">
    <source>
        <dbReference type="ARBA" id="ARBA00023180"/>
    </source>
</evidence>
<evidence type="ECO:0000313" key="8">
    <source>
        <dbReference type="EMBL" id="CAJ0947608.1"/>
    </source>
</evidence>
<dbReference type="InterPro" id="IPR042185">
    <property type="entry name" value="Serpin_sf_2"/>
</dbReference>
<feature type="domain" description="Serpin" evidence="7">
    <location>
        <begin position="79"/>
        <end position="326"/>
    </location>
</feature>
<name>A0ABN9LU04_9NEOB</name>
<reference evidence="8" key="1">
    <citation type="submission" date="2023-07" db="EMBL/GenBank/DDBJ databases">
        <authorList>
            <person name="Stuckert A."/>
        </authorList>
    </citation>
    <scope>NUCLEOTIDE SEQUENCE</scope>
</reference>
<proteinExistence type="inferred from homology"/>
<evidence type="ECO:0000259" key="7">
    <source>
        <dbReference type="SMART" id="SM00093"/>
    </source>
</evidence>
<accession>A0ABN9LU04</accession>
<dbReference type="EMBL" id="CAUEEQ010027008">
    <property type="protein sequence ID" value="CAJ0947608.1"/>
    <property type="molecule type" value="Genomic_DNA"/>
</dbReference>